<dbReference type="EMBL" id="MT418680">
    <property type="protein sequence ID" value="QKF94794.1"/>
    <property type="molecule type" value="Genomic_DNA"/>
</dbReference>
<gene>
    <name evidence="1" type="ORF">Fadolivirus_1_1336</name>
</gene>
<dbReference type="Proteomes" id="UP001162001">
    <property type="component" value="Segment"/>
</dbReference>
<accession>A0A7D3UWE6</accession>
<keyword evidence="2" id="KW-1185">Reference proteome</keyword>
<reference evidence="1 2" key="1">
    <citation type="submission" date="2020-04" db="EMBL/GenBank/DDBJ databases">
        <title>Advantages and limits of metagenomic assembly and binning of a giant virus.</title>
        <authorList>
            <person name="Schulz F."/>
            <person name="Andreani J."/>
            <person name="Francis R."/>
            <person name="Boudjemaa H."/>
            <person name="Bou Khalil J.Y."/>
            <person name="Lee J."/>
            <person name="La Scola B."/>
            <person name="Woyke T."/>
        </authorList>
    </citation>
    <scope>NUCLEOTIDE SEQUENCE [LARGE SCALE GENOMIC DNA]</scope>
    <source>
        <strain evidence="1 2">FV1/VV64</strain>
    </source>
</reference>
<name>A0A7D3UWE6_9VIRU</name>
<evidence type="ECO:0000313" key="2">
    <source>
        <dbReference type="Proteomes" id="UP001162001"/>
    </source>
</evidence>
<protein>
    <submittedName>
        <fullName evidence="1">Uncharacterized protein</fullName>
    </submittedName>
</protein>
<sequence>MINLEKFFVHISDKNGNDNQIEQFCKNILSEKVLSLMKSNRFGGTIDMGNLMQMVYDELLQKKISIVCLMFSDGNKICIDKTKLLNVPYFKNMFDNCNNDNEIIIEIPLIDILDNYIVMNEIICFIHKGETVSQIDPEMFYKIALVDDYLGEIVYCSKQLVQFSLRDYIESRIIHIFRCIDSRSDNKKVIFFKNISEGGLISKKFFDDLYECCIILGYDINSITVNNFFITDKSGFIGSKLHMNLCEKEKNRIHRLFKEYLSLDLSLELRIF</sequence>
<organism evidence="1 2">
    <name type="scientific">Fadolivirus FV1/VV64</name>
    <dbReference type="NCBI Taxonomy" id="3070911"/>
    <lineage>
        <taxon>Viruses</taxon>
        <taxon>Varidnaviria</taxon>
        <taxon>Bamfordvirae</taxon>
        <taxon>Nucleocytoviricota</taxon>
        <taxon>Megaviricetes</taxon>
        <taxon>Imitervirales</taxon>
        <taxon>Mimiviridae</taxon>
        <taxon>Klosneuvirinae</taxon>
        <taxon>Fadolivirus</taxon>
        <taxon>Fadolivirus algeromassiliense</taxon>
    </lineage>
</organism>
<proteinExistence type="predicted"/>
<evidence type="ECO:0000313" key="1">
    <source>
        <dbReference type="EMBL" id="QKF94794.1"/>
    </source>
</evidence>